<evidence type="ECO:0000313" key="2">
    <source>
        <dbReference type="Proteomes" id="UP000807469"/>
    </source>
</evidence>
<name>A0A9P6D572_9AGAR</name>
<dbReference type="Proteomes" id="UP000807469">
    <property type="component" value="Unassembled WGS sequence"/>
</dbReference>
<proteinExistence type="predicted"/>
<dbReference type="AlphaFoldDB" id="A0A9P6D572"/>
<evidence type="ECO:0000313" key="1">
    <source>
        <dbReference type="EMBL" id="KAF9483338.1"/>
    </source>
</evidence>
<comment type="caution">
    <text evidence="1">The sequence shown here is derived from an EMBL/GenBank/DDBJ whole genome shotgun (WGS) entry which is preliminary data.</text>
</comment>
<keyword evidence="2" id="KW-1185">Reference proteome</keyword>
<organism evidence="1 2">
    <name type="scientific">Pholiota conissans</name>
    <dbReference type="NCBI Taxonomy" id="109636"/>
    <lineage>
        <taxon>Eukaryota</taxon>
        <taxon>Fungi</taxon>
        <taxon>Dikarya</taxon>
        <taxon>Basidiomycota</taxon>
        <taxon>Agaricomycotina</taxon>
        <taxon>Agaricomycetes</taxon>
        <taxon>Agaricomycetidae</taxon>
        <taxon>Agaricales</taxon>
        <taxon>Agaricineae</taxon>
        <taxon>Strophariaceae</taxon>
        <taxon>Pholiota</taxon>
    </lineage>
</organism>
<gene>
    <name evidence="1" type="ORF">BDN70DRAFT_329142</name>
</gene>
<sequence length="74" mass="8384">MGTVCCLAATFMYWQEVGNVTATSKMDKAPTDHPITFELHKKSTSDAEEERALFYTIARTELAHHGMQLLTMYL</sequence>
<protein>
    <submittedName>
        <fullName evidence="1">Uncharacterized protein</fullName>
    </submittedName>
</protein>
<accession>A0A9P6D572</accession>
<reference evidence="1" key="1">
    <citation type="submission" date="2020-11" db="EMBL/GenBank/DDBJ databases">
        <authorList>
            <consortium name="DOE Joint Genome Institute"/>
            <person name="Ahrendt S."/>
            <person name="Riley R."/>
            <person name="Andreopoulos W."/>
            <person name="Labutti K."/>
            <person name="Pangilinan J."/>
            <person name="Ruiz-Duenas F.J."/>
            <person name="Barrasa J.M."/>
            <person name="Sanchez-Garcia M."/>
            <person name="Camarero S."/>
            <person name="Miyauchi S."/>
            <person name="Serrano A."/>
            <person name="Linde D."/>
            <person name="Babiker R."/>
            <person name="Drula E."/>
            <person name="Ayuso-Fernandez I."/>
            <person name="Pacheco R."/>
            <person name="Padilla G."/>
            <person name="Ferreira P."/>
            <person name="Barriuso J."/>
            <person name="Kellner H."/>
            <person name="Castanera R."/>
            <person name="Alfaro M."/>
            <person name="Ramirez L."/>
            <person name="Pisabarro A.G."/>
            <person name="Kuo A."/>
            <person name="Tritt A."/>
            <person name="Lipzen A."/>
            <person name="He G."/>
            <person name="Yan M."/>
            <person name="Ng V."/>
            <person name="Cullen D."/>
            <person name="Martin F."/>
            <person name="Rosso M.-N."/>
            <person name="Henrissat B."/>
            <person name="Hibbett D."/>
            <person name="Martinez A.T."/>
            <person name="Grigoriev I.V."/>
        </authorList>
    </citation>
    <scope>NUCLEOTIDE SEQUENCE</scope>
    <source>
        <strain evidence="1">CIRM-BRFM 674</strain>
    </source>
</reference>
<dbReference type="EMBL" id="MU155155">
    <property type="protein sequence ID" value="KAF9483338.1"/>
    <property type="molecule type" value="Genomic_DNA"/>
</dbReference>